<dbReference type="EMBL" id="LGSI01000002">
    <property type="protein sequence ID" value="OCR27081.1"/>
    <property type="molecule type" value="Genomic_DNA"/>
</dbReference>
<proteinExistence type="inferred from homology"/>
<dbReference type="Gene3D" id="3.40.190.290">
    <property type="match status" value="1"/>
</dbReference>
<comment type="caution">
    <text evidence="6">The sequence shown here is derived from an EMBL/GenBank/DDBJ whole genome shotgun (WGS) entry which is preliminary data.</text>
</comment>
<dbReference type="InterPro" id="IPR000847">
    <property type="entry name" value="LysR_HTH_N"/>
</dbReference>
<dbReference type="Pfam" id="PF03466">
    <property type="entry name" value="LysR_substrate"/>
    <property type="match status" value="1"/>
</dbReference>
<evidence type="ECO:0000256" key="3">
    <source>
        <dbReference type="ARBA" id="ARBA00023125"/>
    </source>
</evidence>
<evidence type="ECO:0000256" key="1">
    <source>
        <dbReference type="ARBA" id="ARBA00009437"/>
    </source>
</evidence>
<evidence type="ECO:0000313" key="6">
    <source>
        <dbReference type="EMBL" id="OCR27081.1"/>
    </source>
</evidence>
<dbReference type="PRINTS" id="PR00039">
    <property type="entry name" value="HTHLYSR"/>
</dbReference>
<evidence type="ECO:0000256" key="4">
    <source>
        <dbReference type="ARBA" id="ARBA00023163"/>
    </source>
</evidence>
<dbReference type="Proteomes" id="UP000093104">
    <property type="component" value="Unassembled WGS sequence"/>
</dbReference>
<dbReference type="InterPro" id="IPR036390">
    <property type="entry name" value="WH_DNA-bd_sf"/>
</dbReference>
<dbReference type="InterPro" id="IPR005119">
    <property type="entry name" value="LysR_subst-bd"/>
</dbReference>
<keyword evidence="3" id="KW-0238">DNA-binding</keyword>
<dbReference type="InterPro" id="IPR036388">
    <property type="entry name" value="WH-like_DNA-bd_sf"/>
</dbReference>
<sequence length="302" mass="33003">MSTNDNFAGIHTFVTTARSVSFTDAAERLNISKSAVGKAIARLERRLGVMLFHRTTRRLSLTADGEAYLAACSGALDEIRDVENCLTSKAHEPSGQLRVDMPVALGRRLILPVMLEIGQRFPGLSFTLTFNDHLIDPVEEGVDLVIRFGDPGNQQGLIARPLTRQRLIICAAPAYLQANGTPKTLDDVYAHAGIVTYRRGQPLGWRVIEDGHGRRIVPPATHQIGDGQAMIDVALAGLGLCQMPLCVVREHLESGALVSVLDAYEPEPLTVYALWPKTAHLRPKVRCLIDTLIELGECGKLE</sequence>
<keyword evidence="2" id="KW-0805">Transcription regulation</keyword>
<dbReference type="SUPFAM" id="SSF53850">
    <property type="entry name" value="Periplasmic binding protein-like II"/>
    <property type="match status" value="1"/>
</dbReference>
<dbReference type="RefSeq" id="WP_065831352.1">
    <property type="nucleotide sequence ID" value="NZ_LGSI01000002.1"/>
</dbReference>
<organism evidence="6 7">
    <name type="scientific">Pseudomonas syringae</name>
    <dbReference type="NCBI Taxonomy" id="317"/>
    <lineage>
        <taxon>Bacteria</taxon>
        <taxon>Pseudomonadati</taxon>
        <taxon>Pseudomonadota</taxon>
        <taxon>Gammaproteobacteria</taxon>
        <taxon>Pseudomonadales</taxon>
        <taxon>Pseudomonadaceae</taxon>
        <taxon>Pseudomonas</taxon>
    </lineage>
</organism>
<dbReference type="SUPFAM" id="SSF46785">
    <property type="entry name" value="Winged helix' DNA-binding domain"/>
    <property type="match status" value="1"/>
</dbReference>
<evidence type="ECO:0000313" key="7">
    <source>
        <dbReference type="Proteomes" id="UP000093104"/>
    </source>
</evidence>
<accession>A0A1C7ZAW1</accession>
<dbReference type="PROSITE" id="PS50931">
    <property type="entry name" value="HTH_LYSR"/>
    <property type="match status" value="1"/>
</dbReference>
<dbReference type="PANTHER" id="PTHR30537">
    <property type="entry name" value="HTH-TYPE TRANSCRIPTIONAL REGULATOR"/>
    <property type="match status" value="1"/>
</dbReference>
<evidence type="ECO:0000259" key="5">
    <source>
        <dbReference type="PROSITE" id="PS50931"/>
    </source>
</evidence>
<keyword evidence="4" id="KW-0804">Transcription</keyword>
<dbReference type="AlphaFoldDB" id="A0A1C7ZAW1"/>
<dbReference type="PANTHER" id="PTHR30537:SF72">
    <property type="entry name" value="LYSR FAMILY TRANSCRIPTIONAL REGULATOR"/>
    <property type="match status" value="1"/>
</dbReference>
<dbReference type="GO" id="GO:0003700">
    <property type="term" value="F:DNA-binding transcription factor activity"/>
    <property type="evidence" value="ECO:0007669"/>
    <property type="project" value="InterPro"/>
</dbReference>
<dbReference type="OrthoDB" id="9110639at2"/>
<feature type="domain" description="HTH lysR-type" evidence="5">
    <location>
        <begin position="5"/>
        <end position="62"/>
    </location>
</feature>
<dbReference type="GO" id="GO:0006351">
    <property type="term" value="P:DNA-templated transcription"/>
    <property type="evidence" value="ECO:0007669"/>
    <property type="project" value="TreeGrafter"/>
</dbReference>
<reference evidence="6 7" key="1">
    <citation type="submission" date="2015-07" db="EMBL/GenBank/DDBJ databases">
        <title>Draft genome sequence of a diazotrophic, plant growth-promoting rhizobacterium of the Pseudomonas syringae complex.</title>
        <authorList>
            <person name="Patten C.L."/>
            <person name="Jeong H."/>
        </authorList>
    </citation>
    <scope>NUCLEOTIDE SEQUENCE [LARGE SCALE GENOMIC DNA]</scope>
    <source>
        <strain evidence="6 7">GR12-2</strain>
    </source>
</reference>
<dbReference type="FunFam" id="1.10.10.10:FF:000001">
    <property type="entry name" value="LysR family transcriptional regulator"/>
    <property type="match status" value="1"/>
</dbReference>
<dbReference type="CDD" id="cd08475">
    <property type="entry name" value="PBP2_CrgA_like_6"/>
    <property type="match status" value="1"/>
</dbReference>
<evidence type="ECO:0000256" key="2">
    <source>
        <dbReference type="ARBA" id="ARBA00023015"/>
    </source>
</evidence>
<gene>
    <name evidence="6" type="ORF">AFK24_00370</name>
</gene>
<dbReference type="Gene3D" id="1.10.10.10">
    <property type="entry name" value="Winged helix-like DNA-binding domain superfamily/Winged helix DNA-binding domain"/>
    <property type="match status" value="1"/>
</dbReference>
<dbReference type="Pfam" id="PF00126">
    <property type="entry name" value="HTH_1"/>
    <property type="match status" value="1"/>
</dbReference>
<dbReference type="GO" id="GO:0043565">
    <property type="term" value="F:sequence-specific DNA binding"/>
    <property type="evidence" value="ECO:0007669"/>
    <property type="project" value="TreeGrafter"/>
</dbReference>
<dbReference type="InterPro" id="IPR058163">
    <property type="entry name" value="LysR-type_TF_proteobact-type"/>
</dbReference>
<dbReference type="PATRIC" id="fig|317.243.peg.3285"/>
<name>A0A1C7ZAW1_PSESX</name>
<protein>
    <submittedName>
        <fullName evidence="6">LysR family transcriptional regulator</fullName>
    </submittedName>
</protein>
<comment type="similarity">
    <text evidence="1">Belongs to the LysR transcriptional regulatory family.</text>
</comment>